<keyword evidence="1" id="KW-0812">Transmembrane</keyword>
<feature type="transmembrane region" description="Helical" evidence="1">
    <location>
        <begin position="23"/>
        <end position="44"/>
    </location>
</feature>
<feature type="domain" description="TadE-like" evidence="2">
    <location>
        <begin position="23"/>
        <end position="65"/>
    </location>
</feature>
<protein>
    <recommendedName>
        <fullName evidence="2">TadE-like domain-containing protein</fullName>
    </recommendedName>
</protein>
<reference evidence="3 4" key="1">
    <citation type="submission" date="2021-01" db="EMBL/GenBank/DDBJ databases">
        <title>Whole genome shotgun sequence of Catellatospora citrea NBRC 14495.</title>
        <authorList>
            <person name="Komaki H."/>
            <person name="Tamura T."/>
        </authorList>
    </citation>
    <scope>NUCLEOTIDE SEQUENCE [LARGE SCALE GENOMIC DNA]</scope>
    <source>
        <strain evidence="3 4">NBRC 14495</strain>
    </source>
</reference>
<accession>A0A8J3KPU9</accession>
<keyword evidence="4" id="KW-1185">Reference proteome</keyword>
<dbReference type="Pfam" id="PF07811">
    <property type="entry name" value="TadE"/>
    <property type="match status" value="1"/>
</dbReference>
<dbReference type="EMBL" id="BONH01000037">
    <property type="protein sequence ID" value="GIG01194.1"/>
    <property type="molecule type" value="Genomic_DNA"/>
</dbReference>
<dbReference type="AlphaFoldDB" id="A0A8J3KPU9"/>
<dbReference type="Proteomes" id="UP000659904">
    <property type="component" value="Unassembled WGS sequence"/>
</dbReference>
<keyword evidence="1" id="KW-0472">Membrane</keyword>
<sequence length="151" mass="15401">MSSALLSPPAKSYEAAMTRRDRGAAAVEMALVLPILLLLVFGIIDFGRMLSTQIKITEAAREGARAATILNTSTAARARVTTVLGTTPVTVSVSGGSAPCANAAPGTDATVRVDHSFNFVTPISAIAALFGRGPSPGTVQLSATGVMPCRS</sequence>
<organism evidence="3 4">
    <name type="scientific">Catellatospora citrea</name>
    <dbReference type="NCBI Taxonomy" id="53366"/>
    <lineage>
        <taxon>Bacteria</taxon>
        <taxon>Bacillati</taxon>
        <taxon>Actinomycetota</taxon>
        <taxon>Actinomycetes</taxon>
        <taxon>Micromonosporales</taxon>
        <taxon>Micromonosporaceae</taxon>
        <taxon>Catellatospora</taxon>
    </lineage>
</organism>
<evidence type="ECO:0000313" key="4">
    <source>
        <dbReference type="Proteomes" id="UP000659904"/>
    </source>
</evidence>
<comment type="caution">
    <text evidence="3">The sequence shown here is derived from an EMBL/GenBank/DDBJ whole genome shotgun (WGS) entry which is preliminary data.</text>
</comment>
<dbReference type="InterPro" id="IPR012495">
    <property type="entry name" value="TadE-like_dom"/>
</dbReference>
<name>A0A8J3KPU9_9ACTN</name>
<gene>
    <name evidence="3" type="ORF">Cci01nite_62870</name>
</gene>
<evidence type="ECO:0000256" key="1">
    <source>
        <dbReference type="SAM" id="Phobius"/>
    </source>
</evidence>
<keyword evidence="1" id="KW-1133">Transmembrane helix</keyword>
<evidence type="ECO:0000313" key="3">
    <source>
        <dbReference type="EMBL" id="GIG01194.1"/>
    </source>
</evidence>
<evidence type="ECO:0000259" key="2">
    <source>
        <dbReference type="Pfam" id="PF07811"/>
    </source>
</evidence>
<proteinExistence type="predicted"/>